<protein>
    <submittedName>
        <fullName evidence="2">Methanogenic corrinoid protein MtbC1</fullName>
    </submittedName>
</protein>
<dbReference type="GO" id="GO:0046872">
    <property type="term" value="F:metal ion binding"/>
    <property type="evidence" value="ECO:0007669"/>
    <property type="project" value="InterPro"/>
</dbReference>
<dbReference type="Pfam" id="PF02310">
    <property type="entry name" value="B12-binding"/>
    <property type="match status" value="1"/>
</dbReference>
<sequence>MQVDDNPPLHPMMHIDLWHLKKSALQERLNSVGPDNIEALITNSLGSVPNRFSADLLVELENTARNVWQLTRALIAEDPADGVKYVQNLEFLGTTRKEILSVYLKGAARLLGEWLDQSRISLVDVNIATLRIQAINRTIEATSRPSLHSFGKVALFASVPGETHLKGLKIAAEIFRRAGWNIDLCLGFTKDDLITRILERDHCIIALSCSGSHLIASLRQLVEDIRSKAPRVKVILSEQVLIRYQSEVANLAIGGNACSVPEAFGFTTRLVDTPYTAKARSGNVIYGAIKHRAFEP</sequence>
<gene>
    <name evidence="2" type="ORF">SAMN04488003_101493</name>
</gene>
<dbReference type="Proteomes" id="UP000199585">
    <property type="component" value="Unassembled WGS sequence"/>
</dbReference>
<dbReference type="EMBL" id="FOCI01000001">
    <property type="protein sequence ID" value="SEM54811.1"/>
    <property type="molecule type" value="Genomic_DNA"/>
</dbReference>
<dbReference type="GO" id="GO:0031419">
    <property type="term" value="F:cobalamin binding"/>
    <property type="evidence" value="ECO:0007669"/>
    <property type="project" value="InterPro"/>
</dbReference>
<dbReference type="AlphaFoldDB" id="A0A1H7Z9C0"/>
<dbReference type="SUPFAM" id="SSF52242">
    <property type="entry name" value="Cobalamin (vitamin B12)-binding domain"/>
    <property type="match status" value="1"/>
</dbReference>
<name>A0A1H7Z9C0_9RHOB</name>
<dbReference type="OrthoDB" id="5498228at2"/>
<feature type="domain" description="B12-binding" evidence="1">
    <location>
        <begin position="154"/>
        <end position="236"/>
    </location>
</feature>
<evidence type="ECO:0000313" key="2">
    <source>
        <dbReference type="EMBL" id="SEM54811.1"/>
    </source>
</evidence>
<evidence type="ECO:0000313" key="3">
    <source>
        <dbReference type="Proteomes" id="UP000199585"/>
    </source>
</evidence>
<proteinExistence type="predicted"/>
<evidence type="ECO:0000259" key="1">
    <source>
        <dbReference type="Pfam" id="PF02310"/>
    </source>
</evidence>
<dbReference type="InterPro" id="IPR036724">
    <property type="entry name" value="Cobalamin-bd_sf"/>
</dbReference>
<organism evidence="2 3">
    <name type="scientific">Loktanella fryxellensis</name>
    <dbReference type="NCBI Taxonomy" id="245187"/>
    <lineage>
        <taxon>Bacteria</taxon>
        <taxon>Pseudomonadati</taxon>
        <taxon>Pseudomonadota</taxon>
        <taxon>Alphaproteobacteria</taxon>
        <taxon>Rhodobacterales</taxon>
        <taxon>Roseobacteraceae</taxon>
        <taxon>Loktanella</taxon>
    </lineage>
</organism>
<accession>A0A1H7Z9C0</accession>
<reference evidence="2 3" key="1">
    <citation type="submission" date="2016-10" db="EMBL/GenBank/DDBJ databases">
        <authorList>
            <person name="de Groot N.N."/>
        </authorList>
    </citation>
    <scope>NUCLEOTIDE SEQUENCE [LARGE SCALE GENOMIC DNA]</scope>
    <source>
        <strain evidence="2 3">DSM 16213</strain>
    </source>
</reference>
<dbReference type="Gene3D" id="3.40.50.280">
    <property type="entry name" value="Cobalamin-binding domain"/>
    <property type="match status" value="1"/>
</dbReference>
<dbReference type="STRING" id="245187.SAMN04488003_101493"/>
<keyword evidence="3" id="KW-1185">Reference proteome</keyword>
<dbReference type="InterPro" id="IPR006158">
    <property type="entry name" value="Cobalamin-bd"/>
</dbReference>